<feature type="non-terminal residue" evidence="1">
    <location>
        <position position="50"/>
    </location>
</feature>
<dbReference type="EMBL" id="CAJNIZ010004446">
    <property type="protein sequence ID" value="CAE7232728.1"/>
    <property type="molecule type" value="Genomic_DNA"/>
</dbReference>
<name>A0A812KYW3_SYMPI</name>
<dbReference type="SMR" id="A0A812KYW3"/>
<dbReference type="Proteomes" id="UP000649617">
    <property type="component" value="Unassembled WGS sequence"/>
</dbReference>
<dbReference type="OrthoDB" id="10249572at2759"/>
<protein>
    <submittedName>
        <fullName evidence="1">Syn protein</fullName>
    </submittedName>
</protein>
<proteinExistence type="predicted"/>
<keyword evidence="2" id="KW-1185">Reference proteome</keyword>
<accession>A0A812KYW3</accession>
<comment type="caution">
    <text evidence="1">The sequence shown here is derived from an EMBL/GenBank/DDBJ whole genome shotgun (WGS) entry which is preliminary data.</text>
</comment>
<evidence type="ECO:0000313" key="2">
    <source>
        <dbReference type="Proteomes" id="UP000649617"/>
    </source>
</evidence>
<feature type="non-terminal residue" evidence="1">
    <location>
        <position position="1"/>
    </location>
</feature>
<dbReference type="AlphaFoldDB" id="A0A812KYW3"/>
<reference evidence="1" key="1">
    <citation type="submission" date="2021-02" db="EMBL/GenBank/DDBJ databases">
        <authorList>
            <person name="Dougan E. K."/>
            <person name="Rhodes N."/>
            <person name="Thang M."/>
            <person name="Chan C."/>
        </authorList>
    </citation>
    <scope>NUCLEOTIDE SEQUENCE</scope>
</reference>
<gene>
    <name evidence="1" type="primary">Syn</name>
    <name evidence="1" type="ORF">SPIL2461_LOCUS3626</name>
</gene>
<sequence>EDPPFDGRGRLNGLLFADVPAMNSLESILMFCERPAVQGQLHRLERRLGK</sequence>
<evidence type="ECO:0000313" key="1">
    <source>
        <dbReference type="EMBL" id="CAE7232728.1"/>
    </source>
</evidence>
<organism evidence="1 2">
    <name type="scientific">Symbiodinium pilosum</name>
    <name type="common">Dinoflagellate</name>
    <dbReference type="NCBI Taxonomy" id="2952"/>
    <lineage>
        <taxon>Eukaryota</taxon>
        <taxon>Sar</taxon>
        <taxon>Alveolata</taxon>
        <taxon>Dinophyceae</taxon>
        <taxon>Suessiales</taxon>
        <taxon>Symbiodiniaceae</taxon>
        <taxon>Symbiodinium</taxon>
    </lineage>
</organism>